<feature type="domain" description="RanBP2-type" evidence="6">
    <location>
        <begin position="293"/>
        <end position="322"/>
    </location>
</feature>
<evidence type="ECO:0000313" key="7">
    <source>
        <dbReference type="EMBL" id="SPD08898.1"/>
    </source>
</evidence>
<dbReference type="PANTHER" id="PTHR23111:SF23">
    <property type="entry name" value="RAN BP2_NZF ZINC FINGER-LIKE SUPERFAMILY PROTEIN"/>
    <property type="match status" value="1"/>
</dbReference>
<feature type="compositionally biased region" description="Polar residues" evidence="5">
    <location>
        <begin position="56"/>
        <end position="69"/>
    </location>
</feature>
<dbReference type="GO" id="GO:0003729">
    <property type="term" value="F:mRNA binding"/>
    <property type="evidence" value="ECO:0007669"/>
    <property type="project" value="TreeGrafter"/>
</dbReference>
<gene>
    <name evidence="7" type="ORF">FSB_LOCUS36780</name>
</gene>
<dbReference type="SMART" id="SM00547">
    <property type="entry name" value="ZnF_RBZ"/>
    <property type="match status" value="3"/>
</dbReference>
<dbReference type="GO" id="GO:0005737">
    <property type="term" value="C:cytoplasm"/>
    <property type="evidence" value="ECO:0007669"/>
    <property type="project" value="TreeGrafter"/>
</dbReference>
<protein>
    <recommendedName>
        <fullName evidence="6">RanBP2-type domain-containing protein</fullName>
    </recommendedName>
</protein>
<dbReference type="PROSITE" id="PS50199">
    <property type="entry name" value="ZF_RANBP2_2"/>
    <property type="match status" value="3"/>
</dbReference>
<feature type="domain" description="RanBP2-type" evidence="6">
    <location>
        <begin position="370"/>
        <end position="399"/>
    </location>
</feature>
<dbReference type="EMBL" id="OIVN01003113">
    <property type="protein sequence ID" value="SPD08898.1"/>
    <property type="molecule type" value="Genomic_DNA"/>
</dbReference>
<dbReference type="InterPro" id="IPR036443">
    <property type="entry name" value="Znf_RanBP2_sf"/>
</dbReference>
<evidence type="ECO:0000256" key="5">
    <source>
        <dbReference type="SAM" id="MobiDB-lite"/>
    </source>
</evidence>
<keyword evidence="2 4" id="KW-0863">Zinc-finger</keyword>
<feature type="region of interest" description="Disordered" evidence="5">
    <location>
        <begin position="56"/>
        <end position="81"/>
    </location>
</feature>
<evidence type="ECO:0000256" key="1">
    <source>
        <dbReference type="ARBA" id="ARBA00022723"/>
    </source>
</evidence>
<dbReference type="Gene3D" id="4.10.1060.10">
    <property type="entry name" value="Zinc finger, RanBP2-type"/>
    <property type="match status" value="3"/>
</dbReference>
<proteinExistence type="predicted"/>
<sequence length="552" mass="62650">MHKLFRTSHGNLFPTFGNRFENAKIFTPTSLFHAPTESPGPKSKLDFIMNEVEELQSSKPTNQITQSATEPDDFSDLSGPTKAERTTVVQISHPWPEWVDLMECLLKRGYFEGNGNPFRNGEVGSKGSNYIRTACLNFARDRYNIIRFLSRKDIQVIAGPGCPSIDRKVVNSGKRLRAHVGIDEGNVCSFCNLRGDCERAYVKARQDEGGRTVDVMRFLLTYGLDPITGTVENKPSLSKLVKASVRRLLKEMVEYSTKELDSVLPNAKPLKRVASAQNCSSPPEKGHGNVPMKQGDWLCPKCNFLNFAKNIKCLRCDGIFQERLRKLHEDQDHLPLKKGDWICDKCNFLNFAKNTRCLQCKEKPPKRDLNLGEWECDSCNYINFRKNMVCLKCDYRRPKALNTSDTSAQPPHDNGGYNGKSGKSFVNVKTENNDHPSVGQNGSRDRGSNTWRFVQDNSEDYARSSSWNEDSGFVDFPITGGKSDLSQNAQRRERLEVGDAREEQRAPQSQGQKMMNLGLHVFQEVWSFPESTDDEEMAEWFGHRKTETKMND</sequence>
<evidence type="ECO:0000256" key="2">
    <source>
        <dbReference type="ARBA" id="ARBA00022771"/>
    </source>
</evidence>
<keyword evidence="1" id="KW-0479">Metal-binding</keyword>
<dbReference type="SUPFAM" id="SSF90209">
    <property type="entry name" value="Ran binding protein zinc finger-like"/>
    <property type="match status" value="2"/>
</dbReference>
<name>A0A2N9HAK3_FAGSY</name>
<keyword evidence="3" id="KW-0862">Zinc</keyword>
<dbReference type="AlphaFoldDB" id="A0A2N9HAK3"/>
<dbReference type="Pfam" id="PF00641">
    <property type="entry name" value="Zn_ribbon_RanBP"/>
    <property type="match status" value="3"/>
</dbReference>
<accession>A0A2N9HAK3</accession>
<evidence type="ECO:0000256" key="3">
    <source>
        <dbReference type="ARBA" id="ARBA00022833"/>
    </source>
</evidence>
<dbReference type="GO" id="GO:0008270">
    <property type="term" value="F:zinc ion binding"/>
    <property type="evidence" value="ECO:0007669"/>
    <property type="project" value="UniProtKB-KW"/>
</dbReference>
<feature type="compositionally biased region" description="Polar residues" evidence="5">
    <location>
        <begin position="438"/>
        <end position="450"/>
    </location>
</feature>
<evidence type="ECO:0000256" key="4">
    <source>
        <dbReference type="PROSITE-ProRule" id="PRU00322"/>
    </source>
</evidence>
<dbReference type="PROSITE" id="PS01358">
    <property type="entry name" value="ZF_RANBP2_1"/>
    <property type="match status" value="3"/>
</dbReference>
<organism evidence="7">
    <name type="scientific">Fagus sylvatica</name>
    <name type="common">Beechnut</name>
    <dbReference type="NCBI Taxonomy" id="28930"/>
    <lineage>
        <taxon>Eukaryota</taxon>
        <taxon>Viridiplantae</taxon>
        <taxon>Streptophyta</taxon>
        <taxon>Embryophyta</taxon>
        <taxon>Tracheophyta</taxon>
        <taxon>Spermatophyta</taxon>
        <taxon>Magnoliopsida</taxon>
        <taxon>eudicotyledons</taxon>
        <taxon>Gunneridae</taxon>
        <taxon>Pentapetalae</taxon>
        <taxon>rosids</taxon>
        <taxon>fabids</taxon>
        <taxon>Fagales</taxon>
        <taxon>Fagaceae</taxon>
        <taxon>Fagus</taxon>
    </lineage>
</organism>
<reference evidence="7" key="1">
    <citation type="submission" date="2018-02" db="EMBL/GenBank/DDBJ databases">
        <authorList>
            <person name="Cohen D.B."/>
            <person name="Kent A.D."/>
        </authorList>
    </citation>
    <scope>NUCLEOTIDE SEQUENCE</scope>
</reference>
<feature type="region of interest" description="Disordered" evidence="5">
    <location>
        <begin position="478"/>
        <end position="512"/>
    </location>
</feature>
<feature type="domain" description="RanBP2-type" evidence="6">
    <location>
        <begin position="337"/>
        <end position="366"/>
    </location>
</feature>
<evidence type="ECO:0000259" key="6">
    <source>
        <dbReference type="PROSITE" id="PS50199"/>
    </source>
</evidence>
<feature type="compositionally biased region" description="Basic and acidic residues" evidence="5">
    <location>
        <begin position="490"/>
        <end position="505"/>
    </location>
</feature>
<dbReference type="InterPro" id="IPR001876">
    <property type="entry name" value="Znf_RanBP2"/>
</dbReference>
<feature type="region of interest" description="Disordered" evidence="5">
    <location>
        <begin position="401"/>
        <end position="450"/>
    </location>
</feature>
<dbReference type="PANTHER" id="PTHR23111">
    <property type="entry name" value="ZINC FINGER PROTEIN"/>
    <property type="match status" value="1"/>
</dbReference>